<feature type="domain" description="FAD/NAD(P)-binding" evidence="1">
    <location>
        <begin position="4"/>
        <end position="302"/>
    </location>
</feature>
<name>A0ABV7G433_9PROT</name>
<accession>A0ABV7G433</accession>
<dbReference type="PANTHER" id="PTHR43014:SF5">
    <property type="entry name" value="GLUTATHIONE REDUCTASE (NADPH)"/>
    <property type="match status" value="1"/>
</dbReference>
<dbReference type="RefSeq" id="WP_379596688.1">
    <property type="nucleotide sequence ID" value="NZ_JBHRTN010000010.1"/>
</dbReference>
<dbReference type="PRINTS" id="PR00368">
    <property type="entry name" value="FADPNR"/>
</dbReference>
<keyword evidence="3" id="KW-1185">Reference proteome</keyword>
<reference evidence="3" key="1">
    <citation type="journal article" date="2019" name="Int. J. Syst. Evol. Microbiol.">
        <title>The Global Catalogue of Microorganisms (GCM) 10K type strain sequencing project: providing services to taxonomists for standard genome sequencing and annotation.</title>
        <authorList>
            <consortium name="The Broad Institute Genomics Platform"/>
            <consortium name="The Broad Institute Genome Sequencing Center for Infectious Disease"/>
            <person name="Wu L."/>
            <person name="Ma J."/>
        </authorList>
    </citation>
    <scope>NUCLEOTIDE SEQUENCE [LARGE SCALE GENOMIC DNA]</scope>
    <source>
        <strain evidence="3">KCTC 52094</strain>
    </source>
</reference>
<dbReference type="Gene3D" id="3.50.50.60">
    <property type="entry name" value="FAD/NAD(P)-binding domain"/>
    <property type="match status" value="2"/>
</dbReference>
<dbReference type="Pfam" id="PF07992">
    <property type="entry name" value="Pyr_redox_2"/>
    <property type="match status" value="1"/>
</dbReference>
<protein>
    <submittedName>
        <fullName evidence="2">FAD-dependent oxidoreductase</fullName>
    </submittedName>
</protein>
<dbReference type="PRINTS" id="PR00411">
    <property type="entry name" value="PNDRDTASEI"/>
</dbReference>
<dbReference type="SUPFAM" id="SSF51905">
    <property type="entry name" value="FAD/NAD(P)-binding domain"/>
    <property type="match status" value="1"/>
</dbReference>
<dbReference type="Proteomes" id="UP001595593">
    <property type="component" value="Unassembled WGS sequence"/>
</dbReference>
<evidence type="ECO:0000259" key="1">
    <source>
        <dbReference type="Pfam" id="PF07992"/>
    </source>
</evidence>
<dbReference type="EMBL" id="JBHRTN010000010">
    <property type="protein sequence ID" value="MFC3125782.1"/>
    <property type="molecule type" value="Genomic_DNA"/>
</dbReference>
<dbReference type="InterPro" id="IPR036188">
    <property type="entry name" value="FAD/NAD-bd_sf"/>
</dbReference>
<organism evidence="2 3">
    <name type="scientific">Teichococcus globiformis</name>
    <dbReference type="NCBI Taxonomy" id="2307229"/>
    <lineage>
        <taxon>Bacteria</taxon>
        <taxon>Pseudomonadati</taxon>
        <taxon>Pseudomonadota</taxon>
        <taxon>Alphaproteobacteria</taxon>
        <taxon>Acetobacterales</taxon>
        <taxon>Roseomonadaceae</taxon>
        <taxon>Roseomonas</taxon>
    </lineage>
</organism>
<evidence type="ECO:0000313" key="3">
    <source>
        <dbReference type="Proteomes" id="UP001595593"/>
    </source>
</evidence>
<dbReference type="InterPro" id="IPR023753">
    <property type="entry name" value="FAD/NAD-binding_dom"/>
</dbReference>
<gene>
    <name evidence="2" type="ORF">ACFOD4_11965</name>
</gene>
<evidence type="ECO:0000313" key="2">
    <source>
        <dbReference type="EMBL" id="MFC3125782.1"/>
    </source>
</evidence>
<proteinExistence type="predicted"/>
<dbReference type="PANTHER" id="PTHR43014">
    <property type="entry name" value="MERCURIC REDUCTASE"/>
    <property type="match status" value="1"/>
</dbReference>
<sequence length="437" mass="47275">MRRYDFVVLGSGTTGLEIASRAAAQGHSVAVFESHKLGGRTFLEEEVPFRALREVARMASAAACGATRAAVRDTDWWEMGRRHVAQVVAHEASLRQGSVLRAQGIDVIEASAHFISENQIEAGGRSFMFHRAVIATGTEAVVPNIPGLAGCSWLLPSSLLAKTDLPEHLLVLGDGSAALELAQLFARFGSRVTVVTRAANILSDWDPEIRTRLRGHLRRDGIEFSENSPPFRVTHYAEGVAISMATGSLMQATHLVVAEGRASRLDALDLRAGGIDKDEKGIRLDGQGRSVTNRRVFAAGSTPGTWSEQALLALRHPLLPTRWFETIPQGSFQQLKRQSVRVDPELVRLELNFSSSDASGGKQLRLEGLPLDAVPSRGSFLAKLSGDQQGLLQSLILLREGAIQDGDLVQSLATAKHRPTISEVSALLQLRAPLQTT</sequence>
<comment type="caution">
    <text evidence="2">The sequence shown here is derived from an EMBL/GenBank/DDBJ whole genome shotgun (WGS) entry which is preliminary data.</text>
</comment>